<dbReference type="Proteomes" id="UP000258927">
    <property type="component" value="Chromosome"/>
</dbReference>
<evidence type="ECO:0000313" key="3">
    <source>
        <dbReference type="EMBL" id="AVX05095.1"/>
    </source>
</evidence>
<proteinExistence type="predicted"/>
<dbReference type="AlphaFoldDB" id="A0A2R4MGK4"/>
<feature type="signal peptide" evidence="2">
    <location>
        <begin position="1"/>
        <end position="24"/>
    </location>
</feature>
<dbReference type="SUPFAM" id="SSF53850">
    <property type="entry name" value="Periplasmic binding protein-like II"/>
    <property type="match status" value="1"/>
</dbReference>
<protein>
    <recommendedName>
        <fullName evidence="5">Solute-binding protein</fullName>
    </recommendedName>
</protein>
<dbReference type="RefSeq" id="WP_205468018.1">
    <property type="nucleotide sequence ID" value="NZ_CP021330.1"/>
</dbReference>
<evidence type="ECO:0000313" key="4">
    <source>
        <dbReference type="Proteomes" id="UP000258927"/>
    </source>
</evidence>
<dbReference type="CDD" id="cd13665">
    <property type="entry name" value="PBP2_TRAP_Dctp3_4"/>
    <property type="match status" value="1"/>
</dbReference>
<dbReference type="STRING" id="1122213.GCA_000423365_00219"/>
<evidence type="ECO:0000256" key="2">
    <source>
        <dbReference type="SAM" id="SignalP"/>
    </source>
</evidence>
<reference evidence="3 4" key="1">
    <citation type="submission" date="2017-05" db="EMBL/GenBank/DDBJ databases">
        <title>Genome Analysis of Maritalea myrionectae HL2708#5.</title>
        <authorList>
            <consortium name="Cotde Inc.-PKNU"/>
            <person name="Jang D."/>
            <person name="Oh H.-M."/>
        </authorList>
    </citation>
    <scope>NUCLEOTIDE SEQUENCE [LARGE SCALE GENOMIC DNA]</scope>
    <source>
        <strain evidence="3 4">HL2708#5</strain>
    </source>
</reference>
<accession>A0A2R4MGK4</accession>
<dbReference type="Pfam" id="PF03480">
    <property type="entry name" value="DctP"/>
    <property type="match status" value="1"/>
</dbReference>
<dbReference type="EMBL" id="CP021330">
    <property type="protein sequence ID" value="AVX05095.1"/>
    <property type="molecule type" value="Genomic_DNA"/>
</dbReference>
<name>A0A2R4MGK4_9HYPH</name>
<evidence type="ECO:0000256" key="1">
    <source>
        <dbReference type="ARBA" id="ARBA00022729"/>
    </source>
</evidence>
<gene>
    <name evidence="3" type="ORF">MXMO3_02583</name>
</gene>
<dbReference type="KEGG" id="mmyr:MXMO3_02583"/>
<dbReference type="PANTHER" id="PTHR33376:SF15">
    <property type="entry name" value="BLL6794 PROTEIN"/>
    <property type="match status" value="1"/>
</dbReference>
<dbReference type="Gene3D" id="3.40.190.170">
    <property type="entry name" value="Bacterial extracellular solute-binding protein, family 7"/>
    <property type="match status" value="1"/>
</dbReference>
<organism evidence="3 4">
    <name type="scientific">Maritalea myrionectae</name>
    <dbReference type="NCBI Taxonomy" id="454601"/>
    <lineage>
        <taxon>Bacteria</taxon>
        <taxon>Pseudomonadati</taxon>
        <taxon>Pseudomonadota</taxon>
        <taxon>Alphaproteobacteria</taxon>
        <taxon>Hyphomicrobiales</taxon>
        <taxon>Devosiaceae</taxon>
        <taxon>Maritalea</taxon>
    </lineage>
</organism>
<dbReference type="GO" id="GO:0055085">
    <property type="term" value="P:transmembrane transport"/>
    <property type="evidence" value="ECO:0007669"/>
    <property type="project" value="InterPro"/>
</dbReference>
<keyword evidence="4" id="KW-1185">Reference proteome</keyword>
<dbReference type="InterPro" id="IPR018389">
    <property type="entry name" value="DctP_fam"/>
</dbReference>
<sequence length="344" mass="37665">MNTPKIAAMLGLATGLLASSASFAAEYNFKLHHFLGPQTPSHLETVAPWAEAIEKASDGRVEIEIYPSMSLGGTPPELVGQARDGVVDIVWTVNGYTAGLFPRTEVFELPFVHRNDPAATNLAMHDLFEDHLREEYKGLEVMFLHVHQGNGLHTVDKDVRTPADVAGLKIRTPSRTGAWTIEALDAAPVAMPVPSLPQALSKKTVDAAFVPFEIIPSLKLEQQTQYQIEGTDQTRFGTLVFQMSMNKGKWDSLPEDIQQIFKDHSGPEWLAQLGQVWAENDIEGIEQATAAGNEHIVLDQAQTDAFEKALMPVITRWVDEANKAGIEGEALLQSAKDAIAAHNQ</sequence>
<dbReference type="InterPro" id="IPR038404">
    <property type="entry name" value="TRAP_DctP_sf"/>
</dbReference>
<feature type="chain" id="PRO_5015338828" description="Solute-binding protein" evidence="2">
    <location>
        <begin position="25"/>
        <end position="344"/>
    </location>
</feature>
<keyword evidence="1 2" id="KW-0732">Signal</keyword>
<evidence type="ECO:0008006" key="5">
    <source>
        <dbReference type="Google" id="ProtNLM"/>
    </source>
</evidence>
<dbReference type="NCBIfam" id="NF037995">
    <property type="entry name" value="TRAP_S1"/>
    <property type="match status" value="1"/>
</dbReference>
<dbReference type="PANTHER" id="PTHR33376">
    <property type="match status" value="1"/>
</dbReference>